<evidence type="ECO:0000256" key="4">
    <source>
        <dbReference type="ARBA" id="ARBA00022960"/>
    </source>
</evidence>
<evidence type="ECO:0000256" key="2">
    <source>
        <dbReference type="ARBA" id="ARBA00022729"/>
    </source>
</evidence>
<gene>
    <name evidence="9" type="ORF">ACFPM4_00580</name>
</gene>
<dbReference type="Gene3D" id="3.40.710.10">
    <property type="entry name" value="DD-peptidase/beta-lactamase superfamily"/>
    <property type="match status" value="1"/>
</dbReference>
<dbReference type="RefSeq" id="WP_382346474.1">
    <property type="nucleotide sequence ID" value="NZ_JBHSMC010000001.1"/>
</dbReference>
<organism evidence="9 10">
    <name type="scientific">Lederbergia graminis</name>
    <dbReference type="NCBI Taxonomy" id="735518"/>
    <lineage>
        <taxon>Bacteria</taxon>
        <taxon>Bacillati</taxon>
        <taxon>Bacillota</taxon>
        <taxon>Bacilli</taxon>
        <taxon>Bacillales</taxon>
        <taxon>Bacillaceae</taxon>
        <taxon>Lederbergia</taxon>
    </lineage>
</organism>
<evidence type="ECO:0000259" key="8">
    <source>
        <dbReference type="Pfam" id="PF00768"/>
    </source>
</evidence>
<dbReference type="EMBL" id="JBHSMC010000001">
    <property type="protein sequence ID" value="MFC5463239.1"/>
    <property type="molecule type" value="Genomic_DNA"/>
</dbReference>
<keyword evidence="2" id="KW-0732">Signal</keyword>
<evidence type="ECO:0000256" key="3">
    <source>
        <dbReference type="ARBA" id="ARBA00022801"/>
    </source>
</evidence>
<evidence type="ECO:0000256" key="6">
    <source>
        <dbReference type="ARBA" id="ARBA00023316"/>
    </source>
</evidence>
<dbReference type="InterPro" id="IPR018044">
    <property type="entry name" value="Peptidase_S11"/>
</dbReference>
<reference evidence="10" key="1">
    <citation type="journal article" date="2019" name="Int. J. Syst. Evol. Microbiol.">
        <title>The Global Catalogue of Microorganisms (GCM) 10K type strain sequencing project: providing services to taxonomists for standard genome sequencing and annotation.</title>
        <authorList>
            <consortium name="The Broad Institute Genomics Platform"/>
            <consortium name="The Broad Institute Genome Sequencing Center for Infectious Disease"/>
            <person name="Wu L."/>
            <person name="Ma J."/>
        </authorList>
    </citation>
    <scope>NUCLEOTIDE SEQUENCE [LARGE SCALE GENOMIC DNA]</scope>
    <source>
        <strain evidence="10">CGMCC 1.12237</strain>
    </source>
</reference>
<evidence type="ECO:0000313" key="10">
    <source>
        <dbReference type="Proteomes" id="UP001596147"/>
    </source>
</evidence>
<proteinExistence type="inferred from homology"/>
<evidence type="ECO:0000256" key="5">
    <source>
        <dbReference type="ARBA" id="ARBA00022984"/>
    </source>
</evidence>
<evidence type="ECO:0000256" key="7">
    <source>
        <dbReference type="RuleBase" id="RU004016"/>
    </source>
</evidence>
<keyword evidence="9" id="KW-0645">Protease</keyword>
<evidence type="ECO:0000256" key="1">
    <source>
        <dbReference type="ARBA" id="ARBA00007164"/>
    </source>
</evidence>
<dbReference type="GO" id="GO:0004180">
    <property type="term" value="F:carboxypeptidase activity"/>
    <property type="evidence" value="ECO:0007669"/>
    <property type="project" value="UniProtKB-KW"/>
</dbReference>
<dbReference type="SUPFAM" id="SSF56601">
    <property type="entry name" value="beta-lactamase/transpeptidase-like"/>
    <property type="match status" value="1"/>
</dbReference>
<sequence>MRGRKNITFMIISTLVLTLLYNLVFAKESSAFNVSASGAVLMEQDSGRILYATNPHEVHRIASITKVMTAILAIESGKMDELVTVSKEAVYTEGSSIYLQVGEKIKLRDLVYGLMLRSGNDAARAIAEHVGGSLEGFVFLMNQKAEEIGMENTVFANPHGLDDHEEHYSTAYDMALLTRYAMNNEEFKKISGTKVYKFKRESGMQQWTNKNRLLKKYKYTTGGKTGFTKRAGRTLITTAEKDGTELIVVTLNDGNDWNDHINMYEHGFSAFPVRKVLEEGPIKVKVDGLKNREIYIEDPIFYPLNDKETDEVNIEYKLLHLNKLNKTSSGKIGVGVLYFQNEEVLQFPVFIRTLDTEDSLPWWQKLFNSLFGKIGAIHD</sequence>
<keyword evidence="9" id="KW-0121">Carboxypeptidase</keyword>
<keyword evidence="5" id="KW-0573">Peptidoglycan synthesis</keyword>
<comment type="similarity">
    <text evidence="1 7">Belongs to the peptidase S11 family.</text>
</comment>
<dbReference type="PANTHER" id="PTHR21581">
    <property type="entry name" value="D-ALANYL-D-ALANINE CARBOXYPEPTIDASE"/>
    <property type="match status" value="1"/>
</dbReference>
<evidence type="ECO:0000313" key="9">
    <source>
        <dbReference type="EMBL" id="MFC5463239.1"/>
    </source>
</evidence>
<dbReference type="Proteomes" id="UP001596147">
    <property type="component" value="Unassembled WGS sequence"/>
</dbReference>
<name>A0ABW0LBU8_9BACI</name>
<feature type="domain" description="Peptidase S11 D-alanyl-D-alanine carboxypeptidase A N-terminal" evidence="8">
    <location>
        <begin position="29"/>
        <end position="253"/>
    </location>
</feature>
<keyword evidence="3 9" id="KW-0378">Hydrolase</keyword>
<keyword evidence="10" id="KW-1185">Reference proteome</keyword>
<dbReference type="EC" id="3.4.-.-" evidence="9"/>
<dbReference type="PANTHER" id="PTHR21581:SF33">
    <property type="entry name" value="D-ALANYL-D-ALANINE CARBOXYPEPTIDASE DACB"/>
    <property type="match status" value="1"/>
</dbReference>
<dbReference type="PRINTS" id="PR00725">
    <property type="entry name" value="DADACBPTASE1"/>
</dbReference>
<protein>
    <submittedName>
        <fullName evidence="9">D-alanyl-D-alanine carboxypeptidase family protein</fullName>
        <ecNumber evidence="9">3.4.-.-</ecNumber>
    </submittedName>
</protein>
<dbReference type="Gene3D" id="2.30.140.30">
    <property type="match status" value="1"/>
</dbReference>
<keyword evidence="4" id="KW-0133">Cell shape</keyword>
<accession>A0ABW0LBU8</accession>
<dbReference type="InterPro" id="IPR001967">
    <property type="entry name" value="Peptidase_S11_N"/>
</dbReference>
<dbReference type="Pfam" id="PF00768">
    <property type="entry name" value="Peptidase_S11"/>
    <property type="match status" value="1"/>
</dbReference>
<dbReference type="InterPro" id="IPR012338">
    <property type="entry name" value="Beta-lactam/transpept-like"/>
</dbReference>
<comment type="caution">
    <text evidence="9">The sequence shown here is derived from an EMBL/GenBank/DDBJ whole genome shotgun (WGS) entry which is preliminary data.</text>
</comment>
<keyword evidence="6" id="KW-0961">Cell wall biogenesis/degradation</keyword>